<name>A0A9P0GMI1_9CUCU</name>
<evidence type="ECO:0008006" key="3">
    <source>
        <dbReference type="Google" id="ProtNLM"/>
    </source>
</evidence>
<reference evidence="1" key="1">
    <citation type="submission" date="2022-01" db="EMBL/GenBank/DDBJ databases">
        <authorList>
            <person name="King R."/>
        </authorList>
    </citation>
    <scope>NUCLEOTIDE SEQUENCE</scope>
</reference>
<dbReference type="PANTHER" id="PTHR33332">
    <property type="entry name" value="REVERSE TRANSCRIPTASE DOMAIN-CONTAINING PROTEIN"/>
    <property type="match status" value="1"/>
</dbReference>
<proteinExistence type="predicted"/>
<sequence>MYADDLKMFAEIWNFVDFTALQSCLAELLLWYTKNYLHLNPGKCSVMTYTRKKSYFTFDYQINGTVLSRPEFIKDLGVHFDRELTFARHIEQTVMCASRSLGFVIPNSKQFKSIHTMKLLYISFVRSRLEYASVV</sequence>
<evidence type="ECO:0000313" key="2">
    <source>
        <dbReference type="Proteomes" id="UP001153636"/>
    </source>
</evidence>
<keyword evidence="2" id="KW-1185">Reference proteome</keyword>
<dbReference type="Proteomes" id="UP001153636">
    <property type="component" value="Chromosome 9"/>
</dbReference>
<dbReference type="EMBL" id="OV651821">
    <property type="protein sequence ID" value="CAH1115221.1"/>
    <property type="molecule type" value="Genomic_DNA"/>
</dbReference>
<dbReference type="AlphaFoldDB" id="A0A9P0GMI1"/>
<accession>A0A9P0GMI1</accession>
<gene>
    <name evidence="1" type="ORF">PSYICH_LOCUS15173</name>
</gene>
<protein>
    <recommendedName>
        <fullName evidence="3">Reverse transcriptase domain-containing protein</fullName>
    </recommendedName>
</protein>
<dbReference type="OrthoDB" id="7701049at2759"/>
<organism evidence="1 2">
    <name type="scientific">Psylliodes chrysocephalus</name>
    <dbReference type="NCBI Taxonomy" id="3402493"/>
    <lineage>
        <taxon>Eukaryota</taxon>
        <taxon>Metazoa</taxon>
        <taxon>Ecdysozoa</taxon>
        <taxon>Arthropoda</taxon>
        <taxon>Hexapoda</taxon>
        <taxon>Insecta</taxon>
        <taxon>Pterygota</taxon>
        <taxon>Neoptera</taxon>
        <taxon>Endopterygota</taxon>
        <taxon>Coleoptera</taxon>
        <taxon>Polyphaga</taxon>
        <taxon>Cucujiformia</taxon>
        <taxon>Chrysomeloidea</taxon>
        <taxon>Chrysomelidae</taxon>
        <taxon>Galerucinae</taxon>
        <taxon>Alticini</taxon>
        <taxon>Psylliodes</taxon>
    </lineage>
</organism>
<evidence type="ECO:0000313" key="1">
    <source>
        <dbReference type="EMBL" id="CAH1115221.1"/>
    </source>
</evidence>